<proteinExistence type="predicted"/>
<dbReference type="AlphaFoldDB" id="D2RHX1"/>
<sequence length="134" mass="15480">MKFSDDKVLSFFLENEIVATMRNGKYNLLLGREIDVEDGSNKPIGKAKVMAVFVNHPKFRKLLRKYSGFKTVEEWEETAKALNNGNLPRYIVLLRLIEVYDDLKSEIEEVDEFEILLADELSRSSPHPEMVGEE</sequence>
<dbReference type="STRING" id="572546.Arcpr_0833"/>
<dbReference type="HOGENOM" id="CLU_1891306_0_0_2"/>
<dbReference type="EMBL" id="CP001857">
    <property type="protein sequence ID" value="ADB57896.1"/>
    <property type="molecule type" value="Genomic_DNA"/>
</dbReference>
<gene>
    <name evidence="1" type="ordered locus">Arcpr_0833</name>
</gene>
<organism evidence="1 2">
    <name type="scientific">Archaeoglobus profundus (strain DSM 5631 / JCM 9629 / NBRC 100127 / Av18)</name>
    <dbReference type="NCBI Taxonomy" id="572546"/>
    <lineage>
        <taxon>Archaea</taxon>
        <taxon>Methanobacteriati</taxon>
        <taxon>Methanobacteriota</taxon>
        <taxon>Archaeoglobi</taxon>
        <taxon>Archaeoglobales</taxon>
        <taxon>Archaeoglobaceae</taxon>
        <taxon>Archaeoglobus</taxon>
    </lineage>
</organism>
<dbReference type="eggNOG" id="arCOG09893">
    <property type="taxonomic scope" value="Archaea"/>
</dbReference>
<evidence type="ECO:0008006" key="3">
    <source>
        <dbReference type="Google" id="ProtNLM"/>
    </source>
</evidence>
<evidence type="ECO:0000313" key="1">
    <source>
        <dbReference type="EMBL" id="ADB57896.1"/>
    </source>
</evidence>
<reference evidence="1 2" key="1">
    <citation type="journal article" date="2010" name="Stand. Genomic Sci.">
        <title>Complete genome sequence of Archaeoglobus profundus type strain (AV18).</title>
        <authorList>
            <person name="von Jan M."/>
            <person name="Lapidus A."/>
            <person name="Del Rio T.G."/>
            <person name="Copeland A."/>
            <person name="Tice H."/>
            <person name="Cheng J.F."/>
            <person name="Lucas S."/>
            <person name="Chen F."/>
            <person name="Nolan M."/>
            <person name="Goodwin L."/>
            <person name="Han C."/>
            <person name="Pitluck S."/>
            <person name="Liolios K."/>
            <person name="Ivanova N."/>
            <person name="Mavromatis K."/>
            <person name="Ovchinnikova G."/>
            <person name="Chertkov O."/>
            <person name="Pati A."/>
            <person name="Chen A."/>
            <person name="Palaniappan K."/>
            <person name="Land M."/>
            <person name="Hauser L."/>
            <person name="Chang Y.J."/>
            <person name="Jeffries C.D."/>
            <person name="Saunders E."/>
            <person name="Brettin T."/>
            <person name="Detter J.C."/>
            <person name="Chain P."/>
            <person name="Eichinger K."/>
            <person name="Huber H."/>
            <person name="Spring S."/>
            <person name="Rohde M."/>
            <person name="Goker M."/>
            <person name="Wirth R."/>
            <person name="Woyke T."/>
            <person name="Bristow J."/>
            <person name="Eisen J.A."/>
            <person name="Markowitz V."/>
            <person name="Hugenholtz P."/>
            <person name="Kyrpides N.C."/>
            <person name="Klenk H.P."/>
        </authorList>
    </citation>
    <scope>NUCLEOTIDE SEQUENCE [LARGE SCALE GENOMIC DNA]</scope>
    <source>
        <strain evidence="2">DSM 5631 / JCM 9629 / NBRC 100127 / Av18</strain>
    </source>
</reference>
<accession>D2RHX1</accession>
<protein>
    <recommendedName>
        <fullName evidence="3">ASCH domain-containing protein</fullName>
    </recommendedName>
</protein>
<dbReference type="PaxDb" id="572546-Arcpr_0833"/>
<dbReference type="RefSeq" id="WP_012940232.1">
    <property type="nucleotide sequence ID" value="NC_013741.1"/>
</dbReference>
<evidence type="ECO:0000313" key="2">
    <source>
        <dbReference type="Proteomes" id="UP000001901"/>
    </source>
</evidence>
<dbReference type="Proteomes" id="UP000001901">
    <property type="component" value="Chromosome"/>
</dbReference>
<name>D2RHX1_ARCPA</name>
<dbReference type="KEGG" id="apo:Arcpr_0833"/>
<dbReference type="GeneID" id="8739495"/>
<keyword evidence="2" id="KW-1185">Reference proteome</keyword>